<keyword evidence="6 7" id="KW-0413">Isomerase</keyword>
<feature type="domain" description="PpiC" evidence="8">
    <location>
        <begin position="190"/>
        <end position="292"/>
    </location>
</feature>
<dbReference type="SUPFAM" id="SSF109998">
    <property type="entry name" value="Triger factor/SurA peptide-binding domain-like"/>
    <property type="match status" value="1"/>
</dbReference>
<feature type="signal peptide" evidence="7">
    <location>
        <begin position="1"/>
        <end position="27"/>
    </location>
</feature>
<gene>
    <name evidence="7 9" type="primary">surA</name>
    <name evidence="9" type="ORF">GCM10009107_06040</name>
</gene>
<comment type="domain">
    <text evidence="7">The PPIase activity resides only in the second parvulin domain. The N-terminal region and the C-terminal tail are necessary and sufficient for the chaperone activity of SurA. The PPIase activity is dispensable for SurA to function as a chaperone. The N-terminal region and the C-terminal tail are also required for porin recognition.</text>
</comment>
<keyword evidence="10" id="KW-1185">Reference proteome</keyword>
<dbReference type="InterPro" id="IPR050280">
    <property type="entry name" value="OMP_Chaperone_SurA"/>
</dbReference>
<dbReference type="EMBL" id="BAAAEW010000004">
    <property type="protein sequence ID" value="GAA0742473.1"/>
    <property type="molecule type" value="Genomic_DNA"/>
</dbReference>
<dbReference type="InterPro" id="IPR046357">
    <property type="entry name" value="PPIase_dom_sf"/>
</dbReference>
<proteinExistence type="inferred from homology"/>
<dbReference type="Gene3D" id="1.10.4030.10">
    <property type="entry name" value="Porin chaperone SurA, peptide-binding domain"/>
    <property type="match status" value="1"/>
</dbReference>
<dbReference type="InterPro" id="IPR023058">
    <property type="entry name" value="PPIase_PpiC_CS"/>
</dbReference>
<dbReference type="GO" id="GO:0016853">
    <property type="term" value="F:isomerase activity"/>
    <property type="evidence" value="ECO:0007669"/>
    <property type="project" value="UniProtKB-KW"/>
</dbReference>
<evidence type="ECO:0000256" key="1">
    <source>
        <dbReference type="ARBA" id="ARBA00022729"/>
    </source>
</evidence>
<dbReference type="PANTHER" id="PTHR47637:SF1">
    <property type="entry name" value="CHAPERONE SURA"/>
    <property type="match status" value="1"/>
</dbReference>
<accession>A0ABP3UTX5</accession>
<evidence type="ECO:0000256" key="3">
    <source>
        <dbReference type="ARBA" id="ARBA00022764"/>
    </source>
</evidence>
<dbReference type="RefSeq" id="WP_141288260.1">
    <property type="nucleotide sequence ID" value="NZ_VIDT01000227.1"/>
</dbReference>
<dbReference type="Proteomes" id="UP001500279">
    <property type="component" value="Unassembled WGS sequence"/>
</dbReference>
<sequence precursor="true">MMSSSRSLFRLLPLMAALAFPHLGAMAQRVGTKPAPVIPAPRTADYIVAVVNNELVTQVEVEQRIARAKEEAGRSGAKLPDDAALRKEVVEQLIDERVMITNARDSGAKVDDAELDRAVDNIASANKMTVPQLRERLKADGMDYTRFRANLRDQILAERSREREVNSRVKITDAEVDAYLAEQRAAKATRNEINLAQILLTLPENPSEAQVAEVQARMKTVQGRLQSGEPFELVAKAVSEDNNKERGGEIGSRPTDRLPDLFVAAVKDLPVGAVTPQPLRSPAGFHLLKVLSRASADVNTVTQTRARHILLRPSEQLSQDAAQRRLADFRAQILSGKRSFEDLAKAYSEDGSASRGGDLGWAAAGTFVPEFEITMNALQPGGISTPIVSRYGVHLIQVMERREIPIDPIKAREQARAALREKKFDAAYAEWIDDLRAKAFIEMREPPL</sequence>
<evidence type="ECO:0000313" key="9">
    <source>
        <dbReference type="EMBL" id="GAA0742473.1"/>
    </source>
</evidence>
<dbReference type="PROSITE" id="PS50198">
    <property type="entry name" value="PPIC_PPIASE_2"/>
    <property type="match status" value="2"/>
</dbReference>
<dbReference type="Pfam" id="PF09312">
    <property type="entry name" value="SurA_N"/>
    <property type="match status" value="1"/>
</dbReference>
<dbReference type="InterPro" id="IPR023034">
    <property type="entry name" value="PPIase_SurA"/>
</dbReference>
<organism evidence="9 10">
    <name type="scientific">Ideonella azotifigens</name>
    <dbReference type="NCBI Taxonomy" id="513160"/>
    <lineage>
        <taxon>Bacteria</taxon>
        <taxon>Pseudomonadati</taxon>
        <taxon>Pseudomonadota</taxon>
        <taxon>Betaproteobacteria</taxon>
        <taxon>Burkholderiales</taxon>
        <taxon>Sphaerotilaceae</taxon>
        <taxon>Ideonella</taxon>
    </lineage>
</organism>
<evidence type="ECO:0000256" key="2">
    <source>
        <dbReference type="ARBA" id="ARBA00022737"/>
    </source>
</evidence>
<evidence type="ECO:0000256" key="7">
    <source>
        <dbReference type="HAMAP-Rule" id="MF_01183"/>
    </source>
</evidence>
<keyword evidence="2 7" id="KW-0677">Repeat</keyword>
<dbReference type="InterPro" id="IPR027304">
    <property type="entry name" value="Trigger_fact/SurA_dom_sf"/>
</dbReference>
<comment type="caution">
    <text evidence="9">The sequence shown here is derived from an EMBL/GenBank/DDBJ whole genome shotgun (WGS) entry which is preliminary data.</text>
</comment>
<dbReference type="InterPro" id="IPR000297">
    <property type="entry name" value="PPIase_PpiC"/>
</dbReference>
<dbReference type="SUPFAM" id="SSF54534">
    <property type="entry name" value="FKBP-like"/>
    <property type="match status" value="2"/>
</dbReference>
<comment type="function">
    <text evidence="7">Chaperone involved in the correct folding and assembly of outer membrane proteins. Recognizes specific patterns of aromatic residues and the orientation of their side chains, which are found more frequently in integral outer membrane proteins. May act in both early periplasmic and late outer membrane-associated steps of protein maturation.</text>
</comment>
<evidence type="ECO:0000259" key="8">
    <source>
        <dbReference type="PROSITE" id="PS50198"/>
    </source>
</evidence>
<evidence type="ECO:0000256" key="6">
    <source>
        <dbReference type="ARBA" id="ARBA00023235"/>
    </source>
</evidence>
<dbReference type="Gene3D" id="3.10.50.40">
    <property type="match status" value="2"/>
</dbReference>
<dbReference type="Pfam" id="PF00639">
    <property type="entry name" value="Rotamase"/>
    <property type="match status" value="2"/>
</dbReference>
<feature type="domain" description="PpiC" evidence="8">
    <location>
        <begin position="301"/>
        <end position="400"/>
    </location>
</feature>
<keyword evidence="5 7" id="KW-0143">Chaperone</keyword>
<protein>
    <recommendedName>
        <fullName evidence="7">Chaperone SurA</fullName>
    </recommendedName>
    <alternativeName>
        <fullName evidence="7">Peptidyl-prolyl cis-trans isomerase SurA</fullName>
        <shortName evidence="7">PPIase SurA</shortName>
        <ecNumber evidence="7">5.2.1.8</ecNumber>
    </alternativeName>
    <alternativeName>
        <fullName evidence="7">Rotamase SurA</fullName>
    </alternativeName>
</protein>
<evidence type="ECO:0000256" key="5">
    <source>
        <dbReference type="ARBA" id="ARBA00023186"/>
    </source>
</evidence>
<comment type="catalytic activity">
    <reaction evidence="7">
        <text>[protein]-peptidylproline (omega=180) = [protein]-peptidylproline (omega=0)</text>
        <dbReference type="Rhea" id="RHEA:16237"/>
        <dbReference type="Rhea" id="RHEA-COMP:10747"/>
        <dbReference type="Rhea" id="RHEA-COMP:10748"/>
        <dbReference type="ChEBI" id="CHEBI:83833"/>
        <dbReference type="ChEBI" id="CHEBI:83834"/>
        <dbReference type="EC" id="5.2.1.8"/>
    </reaction>
</comment>
<dbReference type="InterPro" id="IPR015391">
    <property type="entry name" value="SurA_N"/>
</dbReference>
<comment type="subcellular location">
    <subcellularLocation>
        <location evidence="7">Periplasm</location>
    </subcellularLocation>
    <text evidence="7">Is capable of associating with the outer membrane.</text>
</comment>
<dbReference type="EC" id="5.2.1.8" evidence="7"/>
<keyword evidence="4 7" id="KW-0697">Rotamase</keyword>
<keyword evidence="1 7" id="KW-0732">Signal</keyword>
<feature type="chain" id="PRO_5044936934" description="Chaperone SurA" evidence="7">
    <location>
        <begin position="28"/>
        <end position="448"/>
    </location>
</feature>
<dbReference type="HAMAP" id="MF_01183">
    <property type="entry name" value="Chaperone_SurA"/>
    <property type="match status" value="1"/>
</dbReference>
<dbReference type="PANTHER" id="PTHR47637">
    <property type="entry name" value="CHAPERONE SURA"/>
    <property type="match status" value="1"/>
</dbReference>
<keyword evidence="3 7" id="KW-0574">Periplasm</keyword>
<reference evidence="10" key="1">
    <citation type="journal article" date="2019" name="Int. J. Syst. Evol. Microbiol.">
        <title>The Global Catalogue of Microorganisms (GCM) 10K type strain sequencing project: providing services to taxonomists for standard genome sequencing and annotation.</title>
        <authorList>
            <consortium name="The Broad Institute Genomics Platform"/>
            <consortium name="The Broad Institute Genome Sequencing Center for Infectious Disease"/>
            <person name="Wu L."/>
            <person name="Ma J."/>
        </authorList>
    </citation>
    <scope>NUCLEOTIDE SEQUENCE [LARGE SCALE GENOMIC DNA]</scope>
    <source>
        <strain evidence="10">JCM 15503</strain>
    </source>
</reference>
<evidence type="ECO:0000256" key="4">
    <source>
        <dbReference type="ARBA" id="ARBA00023110"/>
    </source>
</evidence>
<evidence type="ECO:0000313" key="10">
    <source>
        <dbReference type="Proteomes" id="UP001500279"/>
    </source>
</evidence>
<dbReference type="PROSITE" id="PS01096">
    <property type="entry name" value="PPIC_PPIASE_1"/>
    <property type="match status" value="1"/>
</dbReference>
<name>A0ABP3UTX5_9BURK</name>